<keyword evidence="2" id="KW-1185">Reference proteome</keyword>
<dbReference type="HOGENOM" id="CLU_926973_0_0_10"/>
<dbReference type="RefSeq" id="WP_008586702.1">
    <property type="nucleotide sequence ID" value="NZ_CP007035.1"/>
</dbReference>
<sequence>MKVHSNYFIAAVVCLGLAACGGTNPRYISNPSMYNAAFFRQKGDLKVGGAFVANPNNLLTSVRLDTATKDEANKNLGFDGQIAYAVTDHFLIQAGGMYRSEKDIFNSDDITSNSGSQINYKRSMFDIGAGYYTAMGASRKVFFNGVLSAGFGHSTSADIGTPNERRRYFDFNFVKYQLTPSVNFFFSENARLSLAPRFSLLTANSFNTNYTAAEQEQLNYNTMGRGRLLFEPGMLFQGGTPGLPWLKFEVGAHFSTNPLTAVSENNSSTVFSDSDRRLRSRRFLLSLGLSFYPFEGSHRQ</sequence>
<evidence type="ECO:0008006" key="3">
    <source>
        <dbReference type="Google" id="ProtNLM"/>
    </source>
</evidence>
<reference evidence="1 2" key="1">
    <citation type="submission" date="2013-12" db="EMBL/GenBank/DDBJ databases">
        <authorList>
            <consortium name="DOE Joint Genome Institute"/>
            <person name="Eisen J."/>
            <person name="Huntemann M."/>
            <person name="Han J."/>
            <person name="Chen A."/>
            <person name="Kyrpides N."/>
            <person name="Mavromatis K."/>
            <person name="Markowitz V."/>
            <person name="Palaniappan K."/>
            <person name="Ivanova N."/>
            <person name="Schaumberg A."/>
            <person name="Pati A."/>
            <person name="Liolios K."/>
            <person name="Nordberg H.P."/>
            <person name="Cantor M.N."/>
            <person name="Hua S.X."/>
            <person name="Woyke T."/>
        </authorList>
    </citation>
    <scope>NUCLEOTIDE SEQUENCE [LARGE SCALE GENOMIC DNA]</scope>
    <source>
        <strain evidence="2">DSM 19437</strain>
    </source>
</reference>
<accession>W0F8N0</accession>
<dbReference type="PROSITE" id="PS51257">
    <property type="entry name" value="PROKAR_LIPOPROTEIN"/>
    <property type="match status" value="1"/>
</dbReference>
<dbReference type="Proteomes" id="UP000003586">
    <property type="component" value="Chromosome"/>
</dbReference>
<dbReference type="AlphaFoldDB" id="W0F8N0"/>
<gene>
    <name evidence="1" type="ORF">NIASO_14725</name>
</gene>
<dbReference type="KEGG" id="nso:NIASO_14725"/>
<proteinExistence type="predicted"/>
<organism evidence="1 2">
    <name type="scientific">Niabella soli DSM 19437</name>
    <dbReference type="NCBI Taxonomy" id="929713"/>
    <lineage>
        <taxon>Bacteria</taxon>
        <taxon>Pseudomonadati</taxon>
        <taxon>Bacteroidota</taxon>
        <taxon>Chitinophagia</taxon>
        <taxon>Chitinophagales</taxon>
        <taxon>Chitinophagaceae</taxon>
        <taxon>Niabella</taxon>
    </lineage>
</organism>
<dbReference type="STRING" id="929713.NIASO_14725"/>
<name>W0F8N0_9BACT</name>
<dbReference type="OrthoDB" id="636895at2"/>
<evidence type="ECO:0000313" key="1">
    <source>
        <dbReference type="EMBL" id="AHF17819.1"/>
    </source>
</evidence>
<protein>
    <recommendedName>
        <fullName evidence="3">Outer membrane protein beta-barrel domain-containing protein</fullName>
    </recommendedName>
</protein>
<evidence type="ECO:0000313" key="2">
    <source>
        <dbReference type="Proteomes" id="UP000003586"/>
    </source>
</evidence>
<dbReference type="EMBL" id="CP007035">
    <property type="protein sequence ID" value="AHF17819.1"/>
    <property type="molecule type" value="Genomic_DNA"/>
</dbReference>